<dbReference type="RefSeq" id="WP_065727454.1">
    <property type="nucleotide sequence ID" value="NZ_CP016428.1"/>
</dbReference>
<sequence>MLVKHYLHRLPADYEMQRITSRARQRGAIWNDVPHLAFKAFMIQRQGQSGSVRNAYSSLYLWRRVDGLTDFILGDRFQNVITTFGRPEIDTWLPFYVRRGLSHHAKFATIEVSDVSLSTRLADLRQIEHERSHTTMMDDNLVISLAALDISRWRLARFSIFERLESLNEKQQLFSIAYFAAPELEALRTII</sequence>
<dbReference type="STRING" id="1274631.LMTR13_08240"/>
<evidence type="ECO:0008006" key="3">
    <source>
        <dbReference type="Google" id="ProtNLM"/>
    </source>
</evidence>
<keyword evidence="2" id="KW-1185">Reference proteome</keyword>
<dbReference type="Pfam" id="PF16157">
    <property type="entry name" value="DUF4865"/>
    <property type="match status" value="1"/>
</dbReference>
<proteinExistence type="predicted"/>
<evidence type="ECO:0000313" key="2">
    <source>
        <dbReference type="Proteomes" id="UP000092839"/>
    </source>
</evidence>
<protein>
    <recommendedName>
        <fullName evidence="3">DUF4865 family protein</fullName>
    </recommendedName>
</protein>
<accession>A0A1B1UBL3</accession>
<dbReference type="OrthoDB" id="2065010at2"/>
<gene>
    <name evidence="1" type="ORF">LMTR13_08240</name>
</gene>
<organism evidence="1 2">
    <name type="scientific">Bradyrhizobium icense</name>
    <dbReference type="NCBI Taxonomy" id="1274631"/>
    <lineage>
        <taxon>Bacteria</taxon>
        <taxon>Pseudomonadati</taxon>
        <taxon>Pseudomonadota</taxon>
        <taxon>Alphaproteobacteria</taxon>
        <taxon>Hyphomicrobiales</taxon>
        <taxon>Nitrobacteraceae</taxon>
        <taxon>Bradyrhizobium</taxon>
    </lineage>
</organism>
<reference evidence="1 2" key="1">
    <citation type="submission" date="2016-07" db="EMBL/GenBank/DDBJ databases">
        <title>Complete genome sequence of Bradyrhizobium icense LMTR 13T, a potential inoculant strain isolated from lima bean (Phaseolus lunatus) in Peru.</title>
        <authorList>
            <person name="Ormeno-Orrillo E."/>
            <person name="Duran D."/>
            <person name="Rogel M.A."/>
            <person name="Rey L."/>
            <person name="Imperial J."/>
            <person name="Ruiz-Argueso T."/>
            <person name="Martinez-Romero E."/>
        </authorList>
    </citation>
    <scope>NUCLEOTIDE SEQUENCE [LARGE SCALE GENOMIC DNA]</scope>
    <source>
        <strain evidence="1 2">LMTR 13</strain>
    </source>
</reference>
<dbReference type="Proteomes" id="UP000092839">
    <property type="component" value="Chromosome"/>
</dbReference>
<evidence type="ECO:0000313" key="1">
    <source>
        <dbReference type="EMBL" id="ANW00168.1"/>
    </source>
</evidence>
<dbReference type="EMBL" id="CP016428">
    <property type="protein sequence ID" value="ANW00168.1"/>
    <property type="molecule type" value="Genomic_DNA"/>
</dbReference>
<dbReference type="KEGG" id="bic:LMTR13_08240"/>
<name>A0A1B1UBL3_9BRAD</name>
<dbReference type="AlphaFoldDB" id="A0A1B1UBL3"/>
<dbReference type="InterPro" id="IPR032349">
    <property type="entry name" value="DUF4865"/>
</dbReference>